<dbReference type="RefSeq" id="XP_013345166.1">
    <property type="nucleotide sequence ID" value="XM_013489712.1"/>
</dbReference>
<dbReference type="Pfam" id="PF12311">
    <property type="entry name" value="DUF3632"/>
    <property type="match status" value="1"/>
</dbReference>
<sequence>MRGNATKVGLWKRTSFRSYHVSPIMDFPSSTSESTEYSTLQSFLNDKSSLDEAINNFISTPDSSSTEDKLIRSWDALGLTASQTAADSESQEKLVSFLKALRERDTNVGDVEGQTVSWSSLPLFGRQIRERWNYDESAAQKEEEAANNWANANAFAARVTATASAFDSSDPLDFSLYAIWALRAALEDKDDVPEATVRAAAMWILYAGEVLRKQSKDQRSYEGKVAQAGNKYPKKEWNGFEMDRWRSWGNRFGNISEVSPCEETKDIAKKAKRHMGDLANC</sequence>
<protein>
    <submittedName>
        <fullName evidence="1">Uncharacterized protein</fullName>
    </submittedName>
</protein>
<dbReference type="InParanoid" id="A0A074YFP7"/>
<keyword evidence="2" id="KW-1185">Reference proteome</keyword>
<dbReference type="HOGENOM" id="CLU_035263_1_1_1"/>
<dbReference type="OMA" id="WINQNAF"/>
<evidence type="ECO:0000313" key="1">
    <source>
        <dbReference type="EMBL" id="KEQ96613.1"/>
    </source>
</evidence>
<evidence type="ECO:0000313" key="2">
    <source>
        <dbReference type="Proteomes" id="UP000030641"/>
    </source>
</evidence>
<dbReference type="OrthoDB" id="3350591at2759"/>
<dbReference type="AlphaFoldDB" id="A0A074YFP7"/>
<dbReference type="STRING" id="1043005.A0A074YFP7"/>
<dbReference type="GeneID" id="25369991"/>
<gene>
    <name evidence="1" type="ORF">AUEXF2481DRAFT_648386</name>
</gene>
<dbReference type="PANTHER" id="PTHR38797">
    <property type="entry name" value="NUCLEAR PORE COMPLEX PROTEIN NUP85-RELATED"/>
    <property type="match status" value="1"/>
</dbReference>
<accession>A0A074YFP7</accession>
<proteinExistence type="predicted"/>
<organism evidence="1 2">
    <name type="scientific">Aureobasidium subglaciale (strain EXF-2481)</name>
    <name type="common">Aureobasidium pullulans var. subglaciale</name>
    <dbReference type="NCBI Taxonomy" id="1043005"/>
    <lineage>
        <taxon>Eukaryota</taxon>
        <taxon>Fungi</taxon>
        <taxon>Dikarya</taxon>
        <taxon>Ascomycota</taxon>
        <taxon>Pezizomycotina</taxon>
        <taxon>Dothideomycetes</taxon>
        <taxon>Dothideomycetidae</taxon>
        <taxon>Dothideales</taxon>
        <taxon>Saccotheciaceae</taxon>
        <taxon>Aureobasidium</taxon>
    </lineage>
</organism>
<dbReference type="InterPro" id="IPR053204">
    <property type="entry name" value="Oxopyrrolidines_Biosynth-assoc"/>
</dbReference>
<reference evidence="1 2" key="1">
    <citation type="journal article" date="2014" name="BMC Genomics">
        <title>Genome sequencing of four Aureobasidium pullulans varieties: biotechnological potential, stress tolerance, and description of new species.</title>
        <authorList>
            <person name="Gostin Ar C."/>
            <person name="Ohm R.A."/>
            <person name="Kogej T."/>
            <person name="Sonjak S."/>
            <person name="Turk M."/>
            <person name="Zajc J."/>
            <person name="Zalar P."/>
            <person name="Grube M."/>
            <person name="Sun H."/>
            <person name="Han J."/>
            <person name="Sharma A."/>
            <person name="Chiniquy J."/>
            <person name="Ngan C.Y."/>
            <person name="Lipzen A."/>
            <person name="Barry K."/>
            <person name="Grigoriev I.V."/>
            <person name="Gunde-Cimerman N."/>
        </authorList>
    </citation>
    <scope>NUCLEOTIDE SEQUENCE [LARGE SCALE GENOMIC DNA]</scope>
    <source>
        <strain evidence="1 2">EXF-2481</strain>
    </source>
</reference>
<dbReference type="PANTHER" id="PTHR38797:SF4">
    <property type="entry name" value="NUCLEAR PORE COMPLEX PROTEIN NUP85"/>
    <property type="match status" value="1"/>
</dbReference>
<dbReference type="Proteomes" id="UP000030641">
    <property type="component" value="Unassembled WGS sequence"/>
</dbReference>
<dbReference type="EMBL" id="KL584756">
    <property type="protein sequence ID" value="KEQ96613.1"/>
    <property type="molecule type" value="Genomic_DNA"/>
</dbReference>
<name>A0A074YFP7_AURSE</name>
<dbReference type="InterPro" id="IPR022085">
    <property type="entry name" value="OpdG"/>
</dbReference>